<dbReference type="SUPFAM" id="SSF101941">
    <property type="entry name" value="NAC domain"/>
    <property type="match status" value="1"/>
</dbReference>
<dbReference type="GO" id="GO:0016020">
    <property type="term" value="C:membrane"/>
    <property type="evidence" value="ECO:0007669"/>
    <property type="project" value="UniProtKB-SubCell"/>
</dbReference>
<keyword evidence="10" id="KW-0539">Nucleus</keyword>
<evidence type="ECO:0000256" key="9">
    <source>
        <dbReference type="ARBA" id="ARBA00023163"/>
    </source>
</evidence>
<dbReference type="AlphaFoldDB" id="A0A7J6W382"/>
<dbReference type="InterPro" id="IPR003441">
    <property type="entry name" value="NAC-dom"/>
</dbReference>
<proteinExistence type="predicted"/>
<keyword evidence="7 12" id="KW-0472">Membrane</keyword>
<evidence type="ECO:0000256" key="11">
    <source>
        <dbReference type="SAM" id="MobiDB-lite"/>
    </source>
</evidence>
<keyword evidence="9" id="KW-0804">Transcription</keyword>
<evidence type="ECO:0000256" key="10">
    <source>
        <dbReference type="ARBA" id="ARBA00023242"/>
    </source>
</evidence>
<evidence type="ECO:0000256" key="4">
    <source>
        <dbReference type="ARBA" id="ARBA00022989"/>
    </source>
</evidence>
<dbReference type="GO" id="GO:0005634">
    <property type="term" value="C:nucleus"/>
    <property type="evidence" value="ECO:0007669"/>
    <property type="project" value="UniProtKB-SubCell"/>
</dbReference>
<dbReference type="FunFam" id="2.170.150.80:FF:000002">
    <property type="entry name" value="Nac domain-containing protein 86"/>
    <property type="match status" value="1"/>
</dbReference>
<evidence type="ECO:0000313" key="15">
    <source>
        <dbReference type="Proteomes" id="UP000554482"/>
    </source>
</evidence>
<evidence type="ECO:0000256" key="5">
    <source>
        <dbReference type="ARBA" id="ARBA00023015"/>
    </source>
</evidence>
<dbReference type="PANTHER" id="PTHR31744:SF216">
    <property type="entry name" value="NAC TRANSCRIPTION FACTOR"/>
    <property type="match status" value="1"/>
</dbReference>
<evidence type="ECO:0000256" key="12">
    <source>
        <dbReference type="SAM" id="Phobius"/>
    </source>
</evidence>
<evidence type="ECO:0000256" key="3">
    <source>
        <dbReference type="ARBA" id="ARBA00022692"/>
    </source>
</evidence>
<feature type="region of interest" description="Disordered" evidence="11">
    <location>
        <begin position="167"/>
        <end position="194"/>
    </location>
</feature>
<name>A0A7J6W382_THATH</name>
<evidence type="ECO:0000256" key="6">
    <source>
        <dbReference type="ARBA" id="ARBA00023125"/>
    </source>
</evidence>
<dbReference type="PANTHER" id="PTHR31744">
    <property type="entry name" value="PROTEIN CUP-SHAPED COTYLEDON 2-RELATED"/>
    <property type="match status" value="1"/>
</dbReference>
<reference evidence="14 15" key="1">
    <citation type="submission" date="2020-06" db="EMBL/GenBank/DDBJ databases">
        <title>Transcriptomic and genomic resources for Thalictrum thalictroides and T. hernandezii: Facilitating candidate gene discovery in an emerging model plant lineage.</title>
        <authorList>
            <person name="Arias T."/>
            <person name="Riano-Pachon D.M."/>
            <person name="Di Stilio V.S."/>
        </authorList>
    </citation>
    <scope>NUCLEOTIDE SEQUENCE [LARGE SCALE GENOMIC DNA]</scope>
    <source>
        <strain evidence="15">cv. WT478/WT964</strain>
        <tissue evidence="14">Leaves</tissue>
    </source>
</reference>
<dbReference type="InterPro" id="IPR036093">
    <property type="entry name" value="NAC_dom_sf"/>
</dbReference>
<keyword evidence="5" id="KW-0805">Transcription regulation</keyword>
<sequence length="583" mass="65413">MAVLPMNYLPVGYRFSPTDEELINYYLKLKIEGHNSKVEAIPEVDVCKWEPWDLPSLSVIKNEDPEWFFFCPRDQKYPKGRRSNRATEKGYWKATGKDRTIKARTSGMKIGMKKTLVFHTGRAPGGQRTGWIMHEYRMASEEGPFVLCRLFNKEKAESNCDEIEPTDFSPIVVNSSPESIPEKAPVPANSESDVQVGENPIDIKRWLEDKSDNITPNTSLPEQSYSNSFQASDCHGAELNLEVDAQQVDYMGILDDPTFESLDQAMSPLDNNTSTGIQPCYSGSGFTGEFGNTHNEMLAEDGSKLDLDFLEKFLDDSGNIYPLQPGEPVVSASASDTDNELLQAQAYQMEGLPWFNGPVNAHDSLGMQKDMEFNGNEGFYEDDFFNEKMNLLFCEAQADVPVESPKHYRIGALNRITPVDDTRNSVETGVKIRTRLPQYQSSSQNLVSQGTASRRIRLQKRLIRRVSFKGKELSNPAKDPDVKPTLLKKVAQADFDIVTVPPLASALASEVGDEISDEFKTNLRLRTRSRCDVIDSDQQDSSLNVKEATSVNPFSYLRLYMVSVAVIVIFVVFFVGAWQCIAT</sequence>
<evidence type="ECO:0000256" key="8">
    <source>
        <dbReference type="ARBA" id="ARBA00023159"/>
    </source>
</evidence>
<keyword evidence="4 12" id="KW-1133">Transmembrane helix</keyword>
<dbReference type="Gene3D" id="2.170.150.80">
    <property type="entry name" value="NAC domain"/>
    <property type="match status" value="1"/>
</dbReference>
<feature type="transmembrane region" description="Helical" evidence="12">
    <location>
        <begin position="559"/>
        <end position="581"/>
    </location>
</feature>
<keyword evidence="15" id="KW-1185">Reference proteome</keyword>
<dbReference type="OrthoDB" id="737278at2759"/>
<dbReference type="EMBL" id="JABWDY010022268">
    <property type="protein sequence ID" value="KAF5191834.1"/>
    <property type="molecule type" value="Genomic_DNA"/>
</dbReference>
<keyword evidence="3 12" id="KW-0812">Transmembrane</keyword>
<comment type="subcellular location">
    <subcellularLocation>
        <location evidence="2">Membrane</location>
        <topology evidence="2">Single-pass membrane protein</topology>
    </subcellularLocation>
    <subcellularLocation>
        <location evidence="1">Nucleus</location>
    </subcellularLocation>
</comment>
<dbReference type="Proteomes" id="UP000554482">
    <property type="component" value="Unassembled WGS sequence"/>
</dbReference>
<dbReference type="GO" id="GO:0006355">
    <property type="term" value="P:regulation of DNA-templated transcription"/>
    <property type="evidence" value="ECO:0007669"/>
    <property type="project" value="InterPro"/>
</dbReference>
<protein>
    <submittedName>
        <fullName evidence="14">Nac domain-containing protein</fullName>
    </submittedName>
</protein>
<gene>
    <name evidence="14" type="ORF">FRX31_018577</name>
</gene>
<feature type="domain" description="NAC" evidence="13">
    <location>
        <begin position="9"/>
        <end position="153"/>
    </location>
</feature>
<keyword evidence="6" id="KW-0238">DNA-binding</keyword>
<dbReference type="Pfam" id="PF02365">
    <property type="entry name" value="NAM"/>
    <property type="match status" value="1"/>
</dbReference>
<comment type="caution">
    <text evidence="14">The sequence shown here is derived from an EMBL/GenBank/DDBJ whole genome shotgun (WGS) entry which is preliminary data.</text>
</comment>
<evidence type="ECO:0000259" key="13">
    <source>
        <dbReference type="PROSITE" id="PS51005"/>
    </source>
</evidence>
<organism evidence="14 15">
    <name type="scientific">Thalictrum thalictroides</name>
    <name type="common">Rue-anemone</name>
    <name type="synonym">Anemone thalictroides</name>
    <dbReference type="NCBI Taxonomy" id="46969"/>
    <lineage>
        <taxon>Eukaryota</taxon>
        <taxon>Viridiplantae</taxon>
        <taxon>Streptophyta</taxon>
        <taxon>Embryophyta</taxon>
        <taxon>Tracheophyta</taxon>
        <taxon>Spermatophyta</taxon>
        <taxon>Magnoliopsida</taxon>
        <taxon>Ranunculales</taxon>
        <taxon>Ranunculaceae</taxon>
        <taxon>Thalictroideae</taxon>
        <taxon>Thalictrum</taxon>
    </lineage>
</organism>
<evidence type="ECO:0000313" key="14">
    <source>
        <dbReference type="EMBL" id="KAF5191834.1"/>
    </source>
</evidence>
<keyword evidence="8" id="KW-0010">Activator</keyword>
<evidence type="ECO:0000256" key="2">
    <source>
        <dbReference type="ARBA" id="ARBA00004167"/>
    </source>
</evidence>
<dbReference type="GO" id="GO:0000976">
    <property type="term" value="F:transcription cis-regulatory region binding"/>
    <property type="evidence" value="ECO:0007669"/>
    <property type="project" value="UniProtKB-ARBA"/>
</dbReference>
<evidence type="ECO:0000256" key="7">
    <source>
        <dbReference type="ARBA" id="ARBA00023136"/>
    </source>
</evidence>
<accession>A0A7J6W382</accession>
<evidence type="ECO:0000256" key="1">
    <source>
        <dbReference type="ARBA" id="ARBA00004123"/>
    </source>
</evidence>
<dbReference type="PROSITE" id="PS51005">
    <property type="entry name" value="NAC"/>
    <property type="match status" value="1"/>
</dbReference>